<dbReference type="PANTHER" id="PTHR42648:SF28">
    <property type="entry name" value="TRANSPOSON-ENCODED PROTEIN WITH RIBONUCLEASE H-LIKE AND RETROVIRUS ZINC FINGER-LIKE DOMAINS"/>
    <property type="match status" value="1"/>
</dbReference>
<keyword evidence="3" id="KW-1185">Reference proteome</keyword>
<feature type="region of interest" description="Disordered" evidence="1">
    <location>
        <begin position="130"/>
        <end position="154"/>
    </location>
</feature>
<reference evidence="2 3" key="1">
    <citation type="journal article" date="2016" name="Mol. Biol. Evol.">
        <title>Comparative Genomics of Early-Diverging Mushroom-Forming Fungi Provides Insights into the Origins of Lignocellulose Decay Capabilities.</title>
        <authorList>
            <person name="Nagy L.G."/>
            <person name="Riley R."/>
            <person name="Tritt A."/>
            <person name="Adam C."/>
            <person name="Daum C."/>
            <person name="Floudas D."/>
            <person name="Sun H."/>
            <person name="Yadav J.S."/>
            <person name="Pangilinan J."/>
            <person name="Larsson K.H."/>
            <person name="Matsuura K."/>
            <person name="Barry K."/>
            <person name="Labutti K."/>
            <person name="Kuo R."/>
            <person name="Ohm R.A."/>
            <person name="Bhattacharya S.S."/>
            <person name="Shirouzu T."/>
            <person name="Yoshinaga Y."/>
            <person name="Martin F.M."/>
            <person name="Grigoriev I.V."/>
            <person name="Hibbett D.S."/>
        </authorList>
    </citation>
    <scope>NUCLEOTIDE SEQUENCE [LARGE SCALE GENOMIC DNA]</scope>
    <source>
        <strain evidence="2 3">HHB9708</strain>
    </source>
</reference>
<dbReference type="OrthoDB" id="7691805at2759"/>
<dbReference type="InterPro" id="IPR039537">
    <property type="entry name" value="Retrotran_Ty1/copia-like"/>
</dbReference>
<feature type="compositionally biased region" description="Basic and acidic residues" evidence="1">
    <location>
        <begin position="132"/>
        <end position="148"/>
    </location>
</feature>
<evidence type="ECO:0000313" key="3">
    <source>
        <dbReference type="Proteomes" id="UP000076722"/>
    </source>
</evidence>
<dbReference type="Proteomes" id="UP000076722">
    <property type="component" value="Unassembled WGS sequence"/>
</dbReference>
<dbReference type="PANTHER" id="PTHR42648">
    <property type="entry name" value="TRANSPOSASE, PUTATIVE-RELATED"/>
    <property type="match status" value="1"/>
</dbReference>
<gene>
    <name evidence="2" type="ORF">SISNIDRAFT_418348</name>
</gene>
<evidence type="ECO:0008006" key="4">
    <source>
        <dbReference type="Google" id="ProtNLM"/>
    </source>
</evidence>
<accession>A0A164P3H1</accession>
<organism evidence="2 3">
    <name type="scientific">Sistotremastrum niveocremeum HHB9708</name>
    <dbReference type="NCBI Taxonomy" id="1314777"/>
    <lineage>
        <taxon>Eukaryota</taxon>
        <taxon>Fungi</taxon>
        <taxon>Dikarya</taxon>
        <taxon>Basidiomycota</taxon>
        <taxon>Agaricomycotina</taxon>
        <taxon>Agaricomycetes</taxon>
        <taxon>Sistotremastrales</taxon>
        <taxon>Sistotremastraceae</taxon>
        <taxon>Sertulicium</taxon>
        <taxon>Sertulicium niveocremeum</taxon>
    </lineage>
</organism>
<dbReference type="AlphaFoldDB" id="A0A164P3H1"/>
<evidence type="ECO:0000256" key="1">
    <source>
        <dbReference type="SAM" id="MobiDB-lite"/>
    </source>
</evidence>
<dbReference type="EMBL" id="KV419438">
    <property type="protein sequence ID" value="KZS88323.1"/>
    <property type="molecule type" value="Genomic_DNA"/>
</dbReference>
<protein>
    <recommendedName>
        <fullName evidence="4">GAG-pre-integrase domain-containing protein</fullName>
    </recommendedName>
</protein>
<name>A0A164P3H1_9AGAM</name>
<sequence>MPIPLISASRLDKAGHAIHIENGKCEISKKKKTIAKFTELNGLYHLISRIPSTKSTTSASANVASAKSAKSPPLQLTVHEFHEIMGHMSPKSAEALVRDGHVEGIKLIEGDKEPKDCGVCKKAKQARKSFPKVRESARKAKYGERVHSDVCGPLPTASRRGKKYFITHTDD</sequence>
<feature type="non-terminal residue" evidence="2">
    <location>
        <position position="171"/>
    </location>
</feature>
<dbReference type="STRING" id="1314777.A0A164P3H1"/>
<proteinExistence type="predicted"/>
<evidence type="ECO:0000313" key="2">
    <source>
        <dbReference type="EMBL" id="KZS88323.1"/>
    </source>
</evidence>